<feature type="compositionally biased region" description="Basic and acidic residues" evidence="1">
    <location>
        <begin position="9"/>
        <end position="20"/>
    </location>
</feature>
<organism evidence="3 4">
    <name type="scientific">Streptosporangium subroseum</name>
    <dbReference type="NCBI Taxonomy" id="106412"/>
    <lineage>
        <taxon>Bacteria</taxon>
        <taxon>Bacillati</taxon>
        <taxon>Actinomycetota</taxon>
        <taxon>Actinomycetes</taxon>
        <taxon>Streptosporangiales</taxon>
        <taxon>Streptosporangiaceae</taxon>
        <taxon>Streptosporangium</taxon>
    </lineage>
</organism>
<evidence type="ECO:0000313" key="3">
    <source>
        <dbReference type="EMBL" id="SNT59911.1"/>
    </source>
</evidence>
<dbReference type="Proteomes" id="UP000198282">
    <property type="component" value="Unassembled WGS sequence"/>
</dbReference>
<dbReference type="GO" id="GO:0051301">
    <property type="term" value="P:cell division"/>
    <property type="evidence" value="ECO:0007669"/>
    <property type="project" value="InterPro"/>
</dbReference>
<keyword evidence="4" id="KW-1185">Reference proteome</keyword>
<sequence length="300" mass="32879">MRLNPEVSEAEHLSSGDSGRRSRSRTWAGARRALPAGVMVVAVALGATGAAAAEAEGRHVRQGLIQVSPPPAGPWPQDGVFDIYLCMNGDILNNCRNRTITPKQKRTIEARLRAMPEVAEVRFESQKKAYANFRKQNPDNKALLSALQVDDMPESFKGRLHRRADIVPIRSTFEKMAGVSNVFTLGGSFWEGKADVEITLCGPGEASGTCDGHDGATPWDKERIEARLGTVEGVEKVYFEDSEHAAKVFSFWWMRKASDPQGFPESYYVKLADPGDAQVLIDTVKVMSGVSSARIVDDGW</sequence>
<feature type="region of interest" description="Disordered" evidence="1">
    <location>
        <begin position="1"/>
        <end position="26"/>
    </location>
</feature>
<protein>
    <recommendedName>
        <fullName evidence="2">FtsX extracellular domain-containing protein</fullName>
    </recommendedName>
</protein>
<accession>A0A239NYE6</accession>
<dbReference type="InterPro" id="IPR040690">
    <property type="entry name" value="FtsX_ECD"/>
</dbReference>
<dbReference type="AlphaFoldDB" id="A0A239NYE6"/>
<dbReference type="GO" id="GO:0016020">
    <property type="term" value="C:membrane"/>
    <property type="evidence" value="ECO:0007669"/>
    <property type="project" value="InterPro"/>
</dbReference>
<dbReference type="PANTHER" id="PTHR47755:SF1">
    <property type="entry name" value="CELL DIVISION PROTEIN FTSX"/>
    <property type="match status" value="1"/>
</dbReference>
<dbReference type="Gene3D" id="3.30.70.3040">
    <property type="match status" value="2"/>
</dbReference>
<feature type="domain" description="FtsX extracellular" evidence="2">
    <location>
        <begin position="84"/>
        <end position="182"/>
    </location>
</feature>
<dbReference type="EMBL" id="FZOD01000075">
    <property type="protein sequence ID" value="SNT59911.1"/>
    <property type="molecule type" value="Genomic_DNA"/>
</dbReference>
<dbReference type="PANTHER" id="PTHR47755">
    <property type="entry name" value="CELL DIVISION PROTEIN FTSX"/>
    <property type="match status" value="1"/>
</dbReference>
<feature type="domain" description="FtsX extracellular" evidence="2">
    <location>
        <begin position="214"/>
        <end position="291"/>
    </location>
</feature>
<evidence type="ECO:0000259" key="2">
    <source>
        <dbReference type="Pfam" id="PF18075"/>
    </source>
</evidence>
<evidence type="ECO:0000313" key="4">
    <source>
        <dbReference type="Proteomes" id="UP000198282"/>
    </source>
</evidence>
<dbReference type="Pfam" id="PF18075">
    <property type="entry name" value="FtsX_ECD"/>
    <property type="match status" value="2"/>
</dbReference>
<name>A0A239NYE6_9ACTN</name>
<gene>
    <name evidence="3" type="ORF">SAMN05216276_10759</name>
</gene>
<proteinExistence type="predicted"/>
<evidence type="ECO:0000256" key="1">
    <source>
        <dbReference type="SAM" id="MobiDB-lite"/>
    </source>
</evidence>
<dbReference type="InterPro" id="IPR004513">
    <property type="entry name" value="FtsX"/>
</dbReference>
<reference evidence="3 4" key="1">
    <citation type="submission" date="2017-06" db="EMBL/GenBank/DDBJ databases">
        <authorList>
            <person name="Kim H.J."/>
            <person name="Triplett B.A."/>
        </authorList>
    </citation>
    <scope>NUCLEOTIDE SEQUENCE [LARGE SCALE GENOMIC DNA]</scope>
    <source>
        <strain evidence="3 4">CGMCC 4.2132</strain>
    </source>
</reference>